<dbReference type="GO" id="GO:0004497">
    <property type="term" value="F:monooxygenase activity"/>
    <property type="evidence" value="ECO:0007669"/>
    <property type="project" value="InterPro"/>
</dbReference>
<sequence>MSYQATTPRQHVVVLNSVRAAVDLLDKRGANYCDRPRFVLYEEMGWRKTLNFLQWGPEFRMHRRILQKSFSKTSVQIYHDLQEREAGILLGGIMKEPEAWETALRRFATAVVMKIGFGVSVETDGDPYIKIAEDASYALGHGGAPAGTLVDFFPFAKHLPNWLVRDRSLKFARDWRWAIRRLHDDPYAAAVTQKAPPYSLVKSLLDQRQEQRKYGASELLEEDIKGAAGAVFAAGQDMTWATLLVFVLCMVLHPEIQ</sequence>
<evidence type="ECO:0000256" key="3">
    <source>
        <dbReference type="ARBA" id="ARBA00023002"/>
    </source>
</evidence>
<dbReference type="GO" id="GO:0020037">
    <property type="term" value="F:heme binding"/>
    <property type="evidence" value="ECO:0007669"/>
    <property type="project" value="InterPro"/>
</dbReference>
<dbReference type="OrthoDB" id="1103324at2759"/>
<accession>A0A1Q8RSE8</accession>
<dbReference type="STRING" id="708187.A0A1Q8RSE8"/>
<dbReference type="Proteomes" id="UP000186583">
    <property type="component" value="Unassembled WGS sequence"/>
</dbReference>
<dbReference type="EMBL" id="MPGH01000101">
    <property type="protein sequence ID" value="OLN87232.1"/>
    <property type="molecule type" value="Genomic_DNA"/>
</dbReference>
<evidence type="ECO:0000256" key="2">
    <source>
        <dbReference type="ARBA" id="ARBA00022723"/>
    </source>
</evidence>
<dbReference type="InterPro" id="IPR001128">
    <property type="entry name" value="Cyt_P450"/>
</dbReference>
<gene>
    <name evidence="5" type="ORF">CCHL11_03567</name>
</gene>
<keyword evidence="2" id="KW-0479">Metal-binding</keyword>
<evidence type="ECO:0000256" key="1">
    <source>
        <dbReference type="ARBA" id="ARBA00010617"/>
    </source>
</evidence>
<keyword evidence="4" id="KW-0408">Iron</keyword>
<keyword evidence="3" id="KW-0560">Oxidoreductase</keyword>
<dbReference type="Pfam" id="PF00067">
    <property type="entry name" value="p450"/>
    <property type="match status" value="1"/>
</dbReference>
<comment type="similarity">
    <text evidence="1">Belongs to the cytochrome P450 family.</text>
</comment>
<dbReference type="Gene3D" id="1.10.630.10">
    <property type="entry name" value="Cytochrome P450"/>
    <property type="match status" value="1"/>
</dbReference>
<dbReference type="PANTHER" id="PTHR46300:SF5">
    <property type="entry name" value="CYTOCHROME P450"/>
    <property type="match status" value="1"/>
</dbReference>
<dbReference type="InterPro" id="IPR036396">
    <property type="entry name" value="Cyt_P450_sf"/>
</dbReference>
<evidence type="ECO:0000313" key="6">
    <source>
        <dbReference type="Proteomes" id="UP000186583"/>
    </source>
</evidence>
<dbReference type="GO" id="GO:0016705">
    <property type="term" value="F:oxidoreductase activity, acting on paired donors, with incorporation or reduction of molecular oxygen"/>
    <property type="evidence" value="ECO:0007669"/>
    <property type="project" value="InterPro"/>
</dbReference>
<protein>
    <submittedName>
        <fullName evidence="5">Cytochrome P450 2D26</fullName>
    </submittedName>
</protein>
<dbReference type="GO" id="GO:0005506">
    <property type="term" value="F:iron ion binding"/>
    <property type="evidence" value="ECO:0007669"/>
    <property type="project" value="InterPro"/>
</dbReference>
<dbReference type="InterPro" id="IPR050364">
    <property type="entry name" value="Cytochrome_P450_fung"/>
</dbReference>
<reference evidence="5 6" key="1">
    <citation type="submission" date="2016-11" db="EMBL/GenBank/DDBJ databases">
        <title>Draft Genome Assembly of Colletotrichum chlorophyti a pathogen of herbaceous plants.</title>
        <authorList>
            <person name="Gan P."/>
            <person name="Narusaka M."/>
            <person name="Tsushima A."/>
            <person name="Narusaka Y."/>
            <person name="Takano Y."/>
            <person name="Shirasu K."/>
        </authorList>
    </citation>
    <scope>NUCLEOTIDE SEQUENCE [LARGE SCALE GENOMIC DNA]</scope>
    <source>
        <strain evidence="5 6">NTL11</strain>
    </source>
</reference>
<dbReference type="SUPFAM" id="SSF48264">
    <property type="entry name" value="Cytochrome P450"/>
    <property type="match status" value="1"/>
</dbReference>
<comment type="caution">
    <text evidence="5">The sequence shown here is derived from an EMBL/GenBank/DDBJ whole genome shotgun (WGS) entry which is preliminary data.</text>
</comment>
<name>A0A1Q8RSE8_9PEZI</name>
<dbReference type="PANTHER" id="PTHR46300">
    <property type="entry name" value="P450, PUTATIVE (EUROFUNG)-RELATED-RELATED"/>
    <property type="match status" value="1"/>
</dbReference>
<proteinExistence type="inferred from homology"/>
<keyword evidence="6" id="KW-1185">Reference proteome</keyword>
<organism evidence="5 6">
    <name type="scientific">Colletotrichum chlorophyti</name>
    <dbReference type="NCBI Taxonomy" id="708187"/>
    <lineage>
        <taxon>Eukaryota</taxon>
        <taxon>Fungi</taxon>
        <taxon>Dikarya</taxon>
        <taxon>Ascomycota</taxon>
        <taxon>Pezizomycotina</taxon>
        <taxon>Sordariomycetes</taxon>
        <taxon>Hypocreomycetidae</taxon>
        <taxon>Glomerellales</taxon>
        <taxon>Glomerellaceae</taxon>
        <taxon>Colletotrichum</taxon>
    </lineage>
</organism>
<evidence type="ECO:0000313" key="5">
    <source>
        <dbReference type="EMBL" id="OLN87232.1"/>
    </source>
</evidence>
<evidence type="ECO:0000256" key="4">
    <source>
        <dbReference type="ARBA" id="ARBA00023004"/>
    </source>
</evidence>
<dbReference type="AlphaFoldDB" id="A0A1Q8RSE8"/>